<dbReference type="EMBL" id="AP003345">
    <property type="protein sequence ID" value="BAB90111.1"/>
    <property type="molecule type" value="Genomic_DNA"/>
</dbReference>
<feature type="region of interest" description="Disordered" evidence="1">
    <location>
        <begin position="40"/>
        <end position="72"/>
    </location>
</feature>
<evidence type="ECO:0000256" key="1">
    <source>
        <dbReference type="SAM" id="MobiDB-lite"/>
    </source>
</evidence>
<evidence type="ECO:0000313" key="2">
    <source>
        <dbReference type="EMBL" id="BAB90111.1"/>
    </source>
</evidence>
<gene>
    <name evidence="2" type="primary">P0415A04.40</name>
</gene>
<feature type="compositionally biased region" description="Basic residues" evidence="1">
    <location>
        <begin position="178"/>
        <end position="187"/>
    </location>
</feature>
<organism evidence="2">
    <name type="scientific">Oryza sativa subsp. japonica</name>
    <name type="common">Rice</name>
    <dbReference type="NCBI Taxonomy" id="39947"/>
    <lineage>
        <taxon>Eukaryota</taxon>
        <taxon>Viridiplantae</taxon>
        <taxon>Streptophyta</taxon>
        <taxon>Embryophyta</taxon>
        <taxon>Tracheophyta</taxon>
        <taxon>Spermatophyta</taxon>
        <taxon>Magnoliopsida</taxon>
        <taxon>Liliopsida</taxon>
        <taxon>Poales</taxon>
        <taxon>Poaceae</taxon>
        <taxon>BOP clade</taxon>
        <taxon>Oryzoideae</taxon>
        <taxon>Oryzeae</taxon>
        <taxon>Oryzinae</taxon>
        <taxon>Oryza</taxon>
        <taxon>Oryza sativa</taxon>
    </lineage>
</organism>
<dbReference type="Proteomes" id="UP000817658">
    <property type="component" value="Chromosome 1"/>
</dbReference>
<dbReference type="AlphaFoldDB" id="Q8S123"/>
<sequence>MSGLKLEKRRRRLLLGTKLTRQVANEVFGPGFHPEKSLEVELNEGSSSNTFEKVNGAQRGRSGSGQEEPDPAALLTTNAGRHQEERRRTLVAAAGCLHALPTAGHRWIRGLHNRCPIAVAIPAAITHNSTRNSPRPPPSPVPAANHSTRSGRNGADLAVTAVAALGSSLDRPSTRRRGEPRRRRRCGRAALPAAA</sequence>
<proteinExistence type="predicted"/>
<reference evidence="2" key="1">
    <citation type="journal article" date="2002" name="Nature">
        <title>The genome sequence and structure of rice chromosome 1.</title>
        <authorList>
            <person name="Sasaki T."/>
            <person name="Matsumoto T."/>
            <person name="Yamamoto K."/>
            <person name="Sakata K."/>
            <person name="Baba T."/>
            <person name="Katayose Y."/>
            <person name="Wu J."/>
            <person name="Niimura Y."/>
            <person name="Cheng Z."/>
            <person name="Nagamura Y."/>
            <person name="Antonio B.A."/>
            <person name="Kanamori H."/>
            <person name="Hosokawa S."/>
            <person name="Masukawa M."/>
            <person name="Arikawa K."/>
            <person name="Chiden Y."/>
            <person name="Hayashi M."/>
            <person name="Okamoto M."/>
            <person name="Ando T."/>
            <person name="Aoki H."/>
            <person name="Arita K."/>
            <person name="Hamada M."/>
            <person name="Harada C."/>
            <person name="Hijishita S."/>
            <person name="Honda M."/>
            <person name="Ichikawa Y."/>
            <person name="Idonuma A."/>
            <person name="Iijima M."/>
            <person name="Ikeda M."/>
            <person name="Ikeno M."/>
            <person name="Itoh S."/>
            <person name="Itoh T."/>
            <person name="Itoh Y."/>
            <person name="Itoh Y."/>
            <person name="Iwabuchi A."/>
            <person name="Kamiya K."/>
            <person name="Karasawa W."/>
            <person name="Katagiri S."/>
            <person name="Kikuta A."/>
            <person name="Kobayashi N."/>
            <person name="Kono I."/>
            <person name="Machita K."/>
            <person name="Maehara T."/>
            <person name="Mizuno H."/>
            <person name="Mizubayashi T."/>
            <person name="Mukai Y."/>
            <person name="Nagasaki H."/>
            <person name="Nakashima M."/>
            <person name="Nakama Y."/>
            <person name="Nakamichi Y."/>
            <person name="Nakamura M."/>
            <person name="Namiki N."/>
            <person name="Negishi M."/>
            <person name="Ohta I."/>
            <person name="Ono N."/>
            <person name="Saji S."/>
            <person name="Sakai K."/>
            <person name="Shibata M."/>
            <person name="Shimokawa T."/>
            <person name="Shomura A."/>
            <person name="Song J."/>
            <person name="Takazaki Y."/>
            <person name="Terasawa K."/>
            <person name="Tsuji K."/>
            <person name="Waki K."/>
            <person name="Yamagata H."/>
            <person name="Yamane H."/>
            <person name="Yoshiki S."/>
            <person name="Yoshihara R."/>
            <person name="Yukawa K."/>
            <person name="Zhong H."/>
            <person name="Iwama H."/>
            <person name="Endo T."/>
            <person name="Ito H."/>
            <person name="Hahn J.H."/>
            <person name="Kim H.I."/>
            <person name="Eun M.Y."/>
            <person name="Yano M."/>
            <person name="Jiang J."/>
            <person name="Gojobori T."/>
        </authorList>
    </citation>
    <scope>NUCLEOTIDE SEQUENCE [LARGE SCALE GENOMIC DNA]</scope>
</reference>
<accession>Q8S123</accession>
<feature type="region of interest" description="Disordered" evidence="1">
    <location>
        <begin position="127"/>
        <end position="195"/>
    </location>
</feature>
<protein>
    <submittedName>
        <fullName evidence="2">Transcription factor EIL1-like protein</fullName>
    </submittedName>
</protein>
<name>Q8S123_ORYSJ</name>